<organism evidence="1 2">
    <name type="scientific">Aspergillus chevalieri</name>
    <name type="common">Eurotium chevalieri</name>
    <dbReference type="NCBI Taxonomy" id="182096"/>
    <lineage>
        <taxon>Eukaryota</taxon>
        <taxon>Fungi</taxon>
        <taxon>Dikarya</taxon>
        <taxon>Ascomycota</taxon>
        <taxon>Pezizomycotina</taxon>
        <taxon>Eurotiomycetes</taxon>
        <taxon>Eurotiomycetidae</taxon>
        <taxon>Eurotiales</taxon>
        <taxon>Aspergillaceae</taxon>
        <taxon>Aspergillus</taxon>
        <taxon>Aspergillus subgen. Aspergillus</taxon>
    </lineage>
</organism>
<proteinExistence type="predicted"/>
<dbReference type="Proteomes" id="UP000637239">
    <property type="component" value="Chromosome 5"/>
</dbReference>
<evidence type="ECO:0000313" key="1">
    <source>
        <dbReference type="EMBL" id="BCR89751.1"/>
    </source>
</evidence>
<reference evidence="1" key="1">
    <citation type="submission" date="2021-01" db="EMBL/GenBank/DDBJ databases">
        <authorList>
            <consortium name="Aspergillus chevalieri M1 genome sequencing consortium"/>
            <person name="Kazuki M."/>
            <person name="Futagami T."/>
        </authorList>
    </citation>
    <scope>NUCLEOTIDE SEQUENCE</scope>
    <source>
        <strain evidence="1">M1</strain>
    </source>
</reference>
<dbReference type="KEGG" id="ache:ACHE_50949A"/>
<gene>
    <name evidence="1" type="ORF">ACHE_50949A</name>
</gene>
<protein>
    <submittedName>
        <fullName evidence="1">Uncharacterized protein</fullName>
    </submittedName>
</protein>
<dbReference type="AlphaFoldDB" id="A0A7R7ZQG0"/>
<accession>A0A7R7ZQG0</accession>
<reference evidence="1" key="2">
    <citation type="submission" date="2021-02" db="EMBL/GenBank/DDBJ databases">
        <title>Aspergillus chevalieri M1 genome sequence.</title>
        <authorList>
            <person name="Kadooka C."/>
            <person name="Mori K."/>
            <person name="Futagami T."/>
        </authorList>
    </citation>
    <scope>NUCLEOTIDE SEQUENCE</scope>
    <source>
        <strain evidence="1">M1</strain>
    </source>
</reference>
<evidence type="ECO:0000313" key="2">
    <source>
        <dbReference type="Proteomes" id="UP000637239"/>
    </source>
</evidence>
<dbReference type="EMBL" id="AP024420">
    <property type="protein sequence ID" value="BCR89751.1"/>
    <property type="molecule type" value="Genomic_DNA"/>
</dbReference>
<dbReference type="RefSeq" id="XP_043138273.1">
    <property type="nucleotide sequence ID" value="XM_043280722.1"/>
</dbReference>
<sequence>MCRYRSRLTNRPENQTPLFPDFDHVPGLNGTATSVIDHSIPLKGFFTKFYTVNMVFGDYSFTVAKAIDVVWDIIIGRGGQALLLYVFSRVFYDVLHMLLEKDSMTYDTFTSLSLSGATAWGLWMLGRDLFSTAQKKKVWFVAMGVSSLWCYLSRR</sequence>
<dbReference type="GeneID" id="66984109"/>
<name>A0A7R7ZQG0_ASPCH</name>
<keyword evidence="2" id="KW-1185">Reference proteome</keyword>